<evidence type="ECO:0000313" key="3">
    <source>
        <dbReference type="EMBL" id="ANC50466.1"/>
    </source>
</evidence>
<evidence type="ECO:0000313" key="4">
    <source>
        <dbReference type="Proteomes" id="UP000059113"/>
    </source>
</evidence>
<dbReference type="Pfam" id="PF13579">
    <property type="entry name" value="Glyco_trans_4_4"/>
    <property type="match status" value="1"/>
</dbReference>
<dbReference type="GO" id="GO:0016757">
    <property type="term" value="F:glycosyltransferase activity"/>
    <property type="evidence" value="ECO:0007669"/>
    <property type="project" value="TreeGrafter"/>
</dbReference>
<dbReference type="EMBL" id="CP011310">
    <property type="protein sequence ID" value="ANC50466.1"/>
    <property type="molecule type" value="Genomic_DNA"/>
</dbReference>
<reference evidence="4" key="2">
    <citation type="submission" date="2015-04" db="EMBL/GenBank/DDBJ databases">
        <title>The complete genome sequence of Erythrobacter sp. s21-N3.</title>
        <authorList>
            <person name="Zhuang L."/>
            <person name="Liu Y."/>
            <person name="Shao Z."/>
        </authorList>
    </citation>
    <scope>NUCLEOTIDE SEQUENCE [LARGE SCALE GENOMIC DNA]</scope>
    <source>
        <strain evidence="4">s21-N3</strain>
    </source>
</reference>
<dbReference type="KEGG" id="ery:CP97_14780"/>
<dbReference type="AlphaFoldDB" id="A0A168M2C4"/>
<dbReference type="PANTHER" id="PTHR46401">
    <property type="entry name" value="GLYCOSYLTRANSFERASE WBBK-RELATED"/>
    <property type="match status" value="1"/>
</dbReference>
<accession>A0A168M2C4</accession>
<keyword evidence="1 3" id="KW-0808">Transferase</keyword>
<dbReference type="OrthoDB" id="9790710at2"/>
<dbReference type="Proteomes" id="UP000059113">
    <property type="component" value="Chromosome"/>
</dbReference>
<proteinExistence type="predicted"/>
<dbReference type="Pfam" id="PF13692">
    <property type="entry name" value="Glyco_trans_1_4"/>
    <property type="match status" value="1"/>
</dbReference>
<organism evidence="3 4">
    <name type="scientific">Aurantiacibacter atlanticus</name>
    <dbReference type="NCBI Taxonomy" id="1648404"/>
    <lineage>
        <taxon>Bacteria</taxon>
        <taxon>Pseudomonadati</taxon>
        <taxon>Pseudomonadota</taxon>
        <taxon>Alphaproteobacteria</taxon>
        <taxon>Sphingomonadales</taxon>
        <taxon>Erythrobacteraceae</taxon>
        <taxon>Aurantiacibacter</taxon>
    </lineage>
</organism>
<sequence>MGQGVIAFGAYDVGKPRVRLLIDALKKSDRLEAEIHVSVWQGVADKSVAGLAQFVGAAFRYLLGMPRALWRLSRHSGTAPLLLPYPGTPEIFLAGPIARARGRKVVLDAFLPIHDTIIRDRQMARENGIVARFLRWFEEAGLRQADVILVDTDAHGDFLSREYAIPRQRFETIVVGAEALFHQPPEPDDFEDILDPNETTPIILFYGQFIPLHGLATILEAAKLTRSEALRWIVVGSGQQEDLARKFVAENGSGRLTWVPWVDYRRLPALVARADICLGIFGGSDKAARVIPNKLFQALAMGKRVLTRSSPALDPLAEGFAERIVTIPPENAAALAEAVCDLVGRREPANASLLIELADILTPEAGVSRLITRLARE</sequence>
<evidence type="ECO:0000256" key="1">
    <source>
        <dbReference type="ARBA" id="ARBA00022679"/>
    </source>
</evidence>
<gene>
    <name evidence="3" type="ORF">CP97_14780</name>
</gene>
<evidence type="ECO:0000259" key="2">
    <source>
        <dbReference type="Pfam" id="PF13579"/>
    </source>
</evidence>
<protein>
    <submittedName>
        <fullName evidence="3">Putative glycosyltransferase</fullName>
    </submittedName>
</protein>
<name>A0A168M2C4_9SPHN</name>
<keyword evidence="4" id="KW-1185">Reference proteome</keyword>
<dbReference type="PANTHER" id="PTHR46401:SF2">
    <property type="entry name" value="GLYCOSYLTRANSFERASE WBBK-RELATED"/>
    <property type="match status" value="1"/>
</dbReference>
<dbReference type="GO" id="GO:0009103">
    <property type="term" value="P:lipopolysaccharide biosynthetic process"/>
    <property type="evidence" value="ECO:0007669"/>
    <property type="project" value="TreeGrafter"/>
</dbReference>
<feature type="domain" description="Glycosyltransferase subfamily 4-like N-terminal" evidence="2">
    <location>
        <begin position="60"/>
        <end position="173"/>
    </location>
</feature>
<dbReference type="InterPro" id="IPR028098">
    <property type="entry name" value="Glyco_trans_4-like_N"/>
</dbReference>
<dbReference type="SUPFAM" id="SSF53756">
    <property type="entry name" value="UDP-Glycosyltransferase/glycogen phosphorylase"/>
    <property type="match status" value="1"/>
</dbReference>
<dbReference type="STRING" id="1648404.CP97_14780"/>
<dbReference type="Gene3D" id="3.40.50.2000">
    <property type="entry name" value="Glycogen Phosphorylase B"/>
    <property type="match status" value="1"/>
</dbReference>
<reference evidence="3 4" key="1">
    <citation type="journal article" date="2015" name="Int. J. Syst. Evol. Microbiol.">
        <title>Erythrobacter atlanticus sp. nov., a bacterium from ocean sediment able to degrade polycyclic aromatic hydrocarbons.</title>
        <authorList>
            <person name="Zhuang L."/>
            <person name="Liu Y."/>
            <person name="Wang L."/>
            <person name="Wang W."/>
            <person name="Shao Z."/>
        </authorList>
    </citation>
    <scope>NUCLEOTIDE SEQUENCE [LARGE SCALE GENOMIC DNA]</scope>
    <source>
        <strain evidence="4">s21-N3</strain>
    </source>
</reference>